<dbReference type="OrthoDB" id="542697at2759"/>
<sequence>MDANGTGPGGGAARPASSSTPALPNAAGGSGNGATSAATAGAAATAADEVAVHFARLTEAVDAKMRALAEKERSVEAAAARLSIANERMAVVAGRTGASDVIRLNVGGTAMATSRRTLTLLPDSLLATMFSGDWDDHLARDPSGAVFLDYDPALFGALLNWLRACDLAGPEAPLGEVRVEQERQEQLLVLVDFLQLQRCIPCRFTEVFSPTLSSPYLTLGDIDGSSAGYHTRAVRSRGGGGSGAYAVAATAHCYFDTHVELVLQVERFAAVRAAGAAAPAPAAPAAGAAAGVGASRAAASAGVGAGASQPLAGAADGGGGGAGDEGGNHPMFVGVMCRGQLAALDQSKRNVNTTWQSTCHGWWTHRRNASKVIAGQTRLLGHQPLWADGDTLILGLDAVRRSEPAGVRAAAPAPATAPAPGPAPPGAGAAPAPTSAPAPGAGAGQGASAAAVGGGAGGGGDGQLGAGGSVELSLTNARTLETHRLRFSADSLGGASEEQWVVVVGLAGVDDCVRIASARRVGMRPPRRQD</sequence>
<dbReference type="EMBL" id="JAEHOC010000014">
    <property type="protein sequence ID" value="KAG2435939.1"/>
    <property type="molecule type" value="Genomic_DNA"/>
</dbReference>
<feature type="compositionally biased region" description="Low complexity" evidence="1">
    <location>
        <begin position="13"/>
        <end position="36"/>
    </location>
</feature>
<dbReference type="Proteomes" id="UP000650467">
    <property type="component" value="Unassembled WGS sequence"/>
</dbReference>
<comment type="caution">
    <text evidence="3">The sequence shown here is derived from an EMBL/GenBank/DDBJ whole genome shotgun (WGS) entry which is preliminary data.</text>
</comment>
<dbReference type="InterPro" id="IPR003131">
    <property type="entry name" value="T1-type_BTB"/>
</dbReference>
<evidence type="ECO:0000313" key="4">
    <source>
        <dbReference type="Proteomes" id="UP000650467"/>
    </source>
</evidence>
<feature type="region of interest" description="Disordered" evidence="1">
    <location>
        <begin position="407"/>
        <end position="456"/>
    </location>
</feature>
<evidence type="ECO:0000313" key="3">
    <source>
        <dbReference type="EMBL" id="KAG2435939.1"/>
    </source>
</evidence>
<name>A0A835SZ92_CHLIN</name>
<accession>A0A835SZ92</accession>
<evidence type="ECO:0000256" key="1">
    <source>
        <dbReference type="SAM" id="MobiDB-lite"/>
    </source>
</evidence>
<feature type="compositionally biased region" description="Gly residues" evidence="1">
    <location>
        <begin position="1"/>
        <end position="12"/>
    </location>
</feature>
<protein>
    <recommendedName>
        <fullName evidence="2">Potassium channel tetramerisation-type BTB domain-containing protein</fullName>
    </recommendedName>
</protein>
<evidence type="ECO:0000259" key="2">
    <source>
        <dbReference type="Pfam" id="PF02214"/>
    </source>
</evidence>
<dbReference type="Gene3D" id="3.30.710.10">
    <property type="entry name" value="Potassium Channel Kv1.1, Chain A"/>
    <property type="match status" value="1"/>
</dbReference>
<gene>
    <name evidence="3" type="ORF">HXX76_007134</name>
</gene>
<reference evidence="3" key="1">
    <citation type="journal article" date="2020" name="bioRxiv">
        <title>Comparative genomics of Chlamydomonas.</title>
        <authorList>
            <person name="Craig R.J."/>
            <person name="Hasan A.R."/>
            <person name="Ness R.W."/>
            <person name="Keightley P.D."/>
        </authorList>
    </citation>
    <scope>NUCLEOTIDE SEQUENCE</scope>
    <source>
        <strain evidence="3">SAG 7.73</strain>
    </source>
</reference>
<proteinExistence type="predicted"/>
<dbReference type="PANTHER" id="PTHR14499">
    <property type="entry name" value="POTASSIUM CHANNEL TETRAMERIZATION DOMAIN-CONTAINING"/>
    <property type="match status" value="1"/>
</dbReference>
<feature type="region of interest" description="Disordered" evidence="1">
    <location>
        <begin position="1"/>
        <end position="36"/>
    </location>
</feature>
<organism evidence="3 4">
    <name type="scientific">Chlamydomonas incerta</name>
    <dbReference type="NCBI Taxonomy" id="51695"/>
    <lineage>
        <taxon>Eukaryota</taxon>
        <taxon>Viridiplantae</taxon>
        <taxon>Chlorophyta</taxon>
        <taxon>core chlorophytes</taxon>
        <taxon>Chlorophyceae</taxon>
        <taxon>CS clade</taxon>
        <taxon>Chlamydomonadales</taxon>
        <taxon>Chlamydomonadaceae</taxon>
        <taxon>Chlamydomonas</taxon>
    </lineage>
</organism>
<dbReference type="AlphaFoldDB" id="A0A835SZ92"/>
<dbReference type="SUPFAM" id="SSF54695">
    <property type="entry name" value="POZ domain"/>
    <property type="match status" value="1"/>
</dbReference>
<feature type="domain" description="Potassium channel tetramerisation-type BTB" evidence="2">
    <location>
        <begin position="102"/>
        <end position="173"/>
    </location>
</feature>
<feature type="compositionally biased region" description="Pro residues" evidence="1">
    <location>
        <begin position="415"/>
        <end position="425"/>
    </location>
</feature>
<dbReference type="Pfam" id="PF02214">
    <property type="entry name" value="BTB_2"/>
    <property type="match status" value="1"/>
</dbReference>
<feature type="compositionally biased region" description="Low complexity" evidence="1">
    <location>
        <begin position="426"/>
        <end position="451"/>
    </location>
</feature>
<dbReference type="PANTHER" id="PTHR14499:SF136">
    <property type="entry name" value="GH08630P"/>
    <property type="match status" value="1"/>
</dbReference>
<keyword evidence="4" id="KW-1185">Reference proteome</keyword>
<dbReference type="GO" id="GO:0051260">
    <property type="term" value="P:protein homooligomerization"/>
    <property type="evidence" value="ECO:0007669"/>
    <property type="project" value="InterPro"/>
</dbReference>
<dbReference type="InterPro" id="IPR011333">
    <property type="entry name" value="SKP1/BTB/POZ_sf"/>
</dbReference>